<sequence>MAPATISIGRLPALAIVISTIPMVPTVPNDVPSNILTQDVIKNAQIMKRFGLINSIPDAIIMGIIPDACHMAMSQPMSKKICITTIEVLALVQDIHSKCFG</sequence>
<keyword evidence="2" id="KW-1185">Reference proteome</keyword>
<evidence type="ECO:0000313" key="2">
    <source>
        <dbReference type="Proteomes" id="UP000303581"/>
    </source>
</evidence>
<evidence type="ECO:0000313" key="1">
    <source>
        <dbReference type="EMBL" id="GCL69917.1"/>
    </source>
</evidence>
<gene>
    <name evidence="1" type="ORF">PAGU1579_16860</name>
</gene>
<organism evidence="1 2">
    <name type="scientific">Veillonella tobetsuensis</name>
    <dbReference type="NCBI Taxonomy" id="1110546"/>
    <lineage>
        <taxon>Bacteria</taxon>
        <taxon>Bacillati</taxon>
        <taxon>Bacillota</taxon>
        <taxon>Negativicutes</taxon>
        <taxon>Veillonellales</taxon>
        <taxon>Veillonellaceae</taxon>
        <taxon>Veillonella</taxon>
    </lineage>
</organism>
<dbReference type="EMBL" id="BJCR01000066">
    <property type="protein sequence ID" value="GCL69917.1"/>
    <property type="molecule type" value="Genomic_DNA"/>
</dbReference>
<protein>
    <submittedName>
        <fullName evidence="1">Uncharacterized protein</fullName>
    </submittedName>
</protein>
<reference evidence="1 2" key="1">
    <citation type="submission" date="2019-03" db="EMBL/GenBank/DDBJ databases">
        <title>Draft genome sequences of two Veillonella tobetsuensis clinical isolates from intraoperative bronchial fluids of elderly patients with pulmonary carcinoma.</title>
        <authorList>
            <person name="Akiyama T."/>
        </authorList>
    </citation>
    <scope>NUCLEOTIDE SEQUENCE [LARGE SCALE GENOMIC DNA]</scope>
    <source>
        <strain evidence="1 2">PAGU 1579</strain>
    </source>
</reference>
<dbReference type="Proteomes" id="UP000303581">
    <property type="component" value="Unassembled WGS sequence"/>
</dbReference>
<proteinExistence type="predicted"/>
<dbReference type="AlphaFoldDB" id="A0A480BCV8"/>
<name>A0A480BCV8_9FIRM</name>
<accession>A0A480BCV8</accession>
<comment type="caution">
    <text evidence="1">The sequence shown here is derived from an EMBL/GenBank/DDBJ whole genome shotgun (WGS) entry which is preliminary data.</text>
</comment>